<dbReference type="InterPro" id="IPR001647">
    <property type="entry name" value="HTH_TetR"/>
</dbReference>
<proteinExistence type="predicted"/>
<feature type="DNA-binding region" description="H-T-H motif" evidence="4">
    <location>
        <begin position="41"/>
        <end position="60"/>
    </location>
</feature>
<evidence type="ECO:0000313" key="7">
    <source>
        <dbReference type="Proteomes" id="UP000238348"/>
    </source>
</evidence>
<reference evidence="6 7" key="1">
    <citation type="submission" date="2015-09" db="EMBL/GenBank/DDBJ databases">
        <title>Sorangium comparison.</title>
        <authorList>
            <person name="Zaburannyi N."/>
            <person name="Bunk B."/>
            <person name="Overmann J."/>
            <person name="Mueller R."/>
        </authorList>
    </citation>
    <scope>NUCLEOTIDE SEQUENCE [LARGE SCALE GENOMIC DNA]</scope>
    <source>
        <strain evidence="6 7">So ce26</strain>
    </source>
</reference>
<evidence type="ECO:0000256" key="1">
    <source>
        <dbReference type="ARBA" id="ARBA00023015"/>
    </source>
</evidence>
<dbReference type="PANTHER" id="PTHR30055:SF234">
    <property type="entry name" value="HTH-TYPE TRANSCRIPTIONAL REGULATOR BETI"/>
    <property type="match status" value="1"/>
</dbReference>
<dbReference type="InterPro" id="IPR050109">
    <property type="entry name" value="HTH-type_TetR-like_transc_reg"/>
</dbReference>
<dbReference type="SUPFAM" id="SSF46689">
    <property type="entry name" value="Homeodomain-like"/>
    <property type="match status" value="1"/>
</dbReference>
<dbReference type="Proteomes" id="UP000238348">
    <property type="component" value="Chromosome"/>
</dbReference>
<dbReference type="InterPro" id="IPR009057">
    <property type="entry name" value="Homeodomain-like_sf"/>
</dbReference>
<keyword evidence="2 4" id="KW-0238">DNA-binding</keyword>
<sequence>MAPRPVKAGSTLRDRQREDTRQRIYEAAIAVFRRDGFATARIEDIARLAGVSHGSFYFHFPTKDDVLFQHHRELDQRVVASLSALPEDAPLRGLLDTLCAAFSTEWERDSSLVPDLAAAMIRKGMVRTPPAEMSPVGRLLTERFRLAAERGELRRELPMEWLCSLLLAQLFTTTIAWLADPAMALSTALQRTAALFLTGASASR</sequence>
<keyword evidence="3" id="KW-0804">Transcription</keyword>
<dbReference type="PRINTS" id="PR00455">
    <property type="entry name" value="HTHTETR"/>
</dbReference>
<dbReference type="AlphaFoldDB" id="A0A2L0F1F8"/>
<gene>
    <name evidence="6" type="ORF">SOCE26_069030</name>
</gene>
<organism evidence="6 7">
    <name type="scientific">Sorangium cellulosum</name>
    <name type="common">Polyangium cellulosum</name>
    <dbReference type="NCBI Taxonomy" id="56"/>
    <lineage>
        <taxon>Bacteria</taxon>
        <taxon>Pseudomonadati</taxon>
        <taxon>Myxococcota</taxon>
        <taxon>Polyangia</taxon>
        <taxon>Polyangiales</taxon>
        <taxon>Polyangiaceae</taxon>
        <taxon>Sorangium</taxon>
    </lineage>
</organism>
<dbReference type="PANTHER" id="PTHR30055">
    <property type="entry name" value="HTH-TYPE TRANSCRIPTIONAL REGULATOR RUTR"/>
    <property type="match status" value="1"/>
</dbReference>
<dbReference type="PROSITE" id="PS50977">
    <property type="entry name" value="HTH_TETR_2"/>
    <property type="match status" value="1"/>
</dbReference>
<dbReference type="Pfam" id="PF00440">
    <property type="entry name" value="TetR_N"/>
    <property type="match status" value="1"/>
</dbReference>
<evidence type="ECO:0000259" key="5">
    <source>
        <dbReference type="PROSITE" id="PS50977"/>
    </source>
</evidence>
<dbReference type="Gene3D" id="1.10.357.10">
    <property type="entry name" value="Tetracycline Repressor, domain 2"/>
    <property type="match status" value="1"/>
</dbReference>
<dbReference type="EMBL" id="CP012673">
    <property type="protein sequence ID" value="AUX45412.1"/>
    <property type="molecule type" value="Genomic_DNA"/>
</dbReference>
<dbReference type="OrthoDB" id="9793734at2"/>
<dbReference type="GO" id="GO:0003700">
    <property type="term" value="F:DNA-binding transcription factor activity"/>
    <property type="evidence" value="ECO:0007669"/>
    <property type="project" value="TreeGrafter"/>
</dbReference>
<evidence type="ECO:0000256" key="4">
    <source>
        <dbReference type="PROSITE-ProRule" id="PRU00335"/>
    </source>
</evidence>
<name>A0A2L0F1F8_SORCE</name>
<evidence type="ECO:0000256" key="3">
    <source>
        <dbReference type="ARBA" id="ARBA00023163"/>
    </source>
</evidence>
<keyword evidence="1" id="KW-0805">Transcription regulation</keyword>
<accession>A0A2L0F1F8</accession>
<protein>
    <recommendedName>
        <fullName evidence="5">HTH tetR-type domain-containing protein</fullName>
    </recommendedName>
</protein>
<dbReference type="GO" id="GO:0000976">
    <property type="term" value="F:transcription cis-regulatory region binding"/>
    <property type="evidence" value="ECO:0007669"/>
    <property type="project" value="TreeGrafter"/>
</dbReference>
<evidence type="ECO:0000313" key="6">
    <source>
        <dbReference type="EMBL" id="AUX45412.1"/>
    </source>
</evidence>
<feature type="domain" description="HTH tetR-type" evidence="5">
    <location>
        <begin position="18"/>
        <end position="78"/>
    </location>
</feature>
<dbReference type="RefSeq" id="WP_159397587.1">
    <property type="nucleotide sequence ID" value="NZ_CP012673.1"/>
</dbReference>
<evidence type="ECO:0000256" key="2">
    <source>
        <dbReference type="ARBA" id="ARBA00023125"/>
    </source>
</evidence>